<name>A0A242BHL4_ENTFC</name>
<sequence>MKTTFIRKTGFYGMGSSIQLRINNEKRSVLNHEQKVTLDLEVPFTMQVTFYWLKSPVYTVKEAKPVYVITMNSLILQIYPFLFLATGLGGRFPTKSIFQFFCSYRVVCVLFLYKKPGIFDQGGKLWQTLIFF</sequence>
<proteinExistence type="predicted"/>
<reference evidence="2 3" key="1">
    <citation type="submission" date="2017-05" db="EMBL/GenBank/DDBJ databases">
        <title>The Genome Sequence of Enterococcus faecium 7H8_DIV0219.</title>
        <authorList>
            <consortium name="The Broad Institute Genomics Platform"/>
            <consortium name="The Broad Institute Genomic Center for Infectious Diseases"/>
            <person name="Earl A."/>
            <person name="Manson A."/>
            <person name="Schwartman J."/>
            <person name="Gilmore M."/>
            <person name="Abouelleil A."/>
            <person name="Cao P."/>
            <person name="Chapman S."/>
            <person name="Cusick C."/>
            <person name="Shea T."/>
            <person name="Young S."/>
            <person name="Neafsey D."/>
            <person name="Nusbaum C."/>
            <person name="Birren B."/>
        </authorList>
    </citation>
    <scope>NUCLEOTIDE SEQUENCE [LARGE SCALE GENOMIC DNA]</scope>
    <source>
        <strain evidence="2 3">7H8_DIV0219</strain>
    </source>
</reference>
<keyword evidence="1" id="KW-0472">Membrane</keyword>
<dbReference type="EMBL" id="NGKW01000002">
    <property type="protein sequence ID" value="OTN95003.1"/>
    <property type="molecule type" value="Genomic_DNA"/>
</dbReference>
<accession>A0A242BHL4</accession>
<gene>
    <name evidence="2" type="ORF">A5810_001249</name>
</gene>
<feature type="transmembrane region" description="Helical" evidence="1">
    <location>
        <begin position="66"/>
        <end position="85"/>
    </location>
</feature>
<keyword evidence="1" id="KW-1133">Transmembrane helix</keyword>
<evidence type="ECO:0000313" key="3">
    <source>
        <dbReference type="Proteomes" id="UP000194885"/>
    </source>
</evidence>
<evidence type="ECO:0000256" key="1">
    <source>
        <dbReference type="SAM" id="Phobius"/>
    </source>
</evidence>
<dbReference type="Proteomes" id="UP000194885">
    <property type="component" value="Unassembled WGS sequence"/>
</dbReference>
<protein>
    <submittedName>
        <fullName evidence="2">Uncharacterized protein</fullName>
    </submittedName>
</protein>
<dbReference type="AlphaFoldDB" id="A0A242BHL4"/>
<organism evidence="2 3">
    <name type="scientific">Enterococcus faecium</name>
    <name type="common">Streptococcus faecium</name>
    <dbReference type="NCBI Taxonomy" id="1352"/>
    <lineage>
        <taxon>Bacteria</taxon>
        <taxon>Bacillati</taxon>
        <taxon>Bacillota</taxon>
        <taxon>Bacilli</taxon>
        <taxon>Lactobacillales</taxon>
        <taxon>Enterococcaceae</taxon>
        <taxon>Enterococcus</taxon>
    </lineage>
</organism>
<comment type="caution">
    <text evidence="2">The sequence shown here is derived from an EMBL/GenBank/DDBJ whole genome shotgun (WGS) entry which is preliminary data.</text>
</comment>
<keyword evidence="1" id="KW-0812">Transmembrane</keyword>
<evidence type="ECO:0000313" key="2">
    <source>
        <dbReference type="EMBL" id="OTN95003.1"/>
    </source>
</evidence>